<sequence>MQRSAEPLAVLPQVPLERYVIDLGSSESRASFSVRIEPAQSFQIQASKSGYPANNWGQILSLRVFLVNAASLPAPGVLNPVGGNVYTVAGSFSSASKDISFHNVPPGSYYVAAAAYLTSTGPYNAGSNITQAGSYTYSEGNLALSNGGGLGGADAGRVVIDAQNQINGNAQLQIPLALRSETGAQIETQISLIDNP</sequence>
<gene>
    <name evidence="1" type="ORF">COW36_07295</name>
</gene>
<proteinExistence type="predicted"/>
<accession>A0A2M7G787</accession>
<organism evidence="1 2">
    <name type="scientific">bacterium (Candidatus Blackallbacteria) CG17_big_fil_post_rev_8_21_14_2_50_48_46</name>
    <dbReference type="NCBI Taxonomy" id="2014261"/>
    <lineage>
        <taxon>Bacteria</taxon>
        <taxon>Candidatus Blackallbacteria</taxon>
    </lineage>
</organism>
<dbReference type="AlphaFoldDB" id="A0A2M7G787"/>
<name>A0A2M7G787_9BACT</name>
<evidence type="ECO:0000313" key="2">
    <source>
        <dbReference type="Proteomes" id="UP000231019"/>
    </source>
</evidence>
<dbReference type="EMBL" id="PFFQ01000019">
    <property type="protein sequence ID" value="PIW17867.1"/>
    <property type="molecule type" value="Genomic_DNA"/>
</dbReference>
<reference evidence="1 2" key="1">
    <citation type="submission" date="2017-09" db="EMBL/GenBank/DDBJ databases">
        <title>Depth-based differentiation of microbial function through sediment-hosted aquifers and enrichment of novel symbionts in the deep terrestrial subsurface.</title>
        <authorList>
            <person name="Probst A.J."/>
            <person name="Ladd B."/>
            <person name="Jarett J.K."/>
            <person name="Geller-Mcgrath D.E."/>
            <person name="Sieber C.M."/>
            <person name="Emerson J.B."/>
            <person name="Anantharaman K."/>
            <person name="Thomas B.C."/>
            <person name="Malmstrom R."/>
            <person name="Stieglmeier M."/>
            <person name="Klingl A."/>
            <person name="Woyke T."/>
            <person name="Ryan C.M."/>
            <person name="Banfield J.F."/>
        </authorList>
    </citation>
    <scope>NUCLEOTIDE SEQUENCE [LARGE SCALE GENOMIC DNA]</scope>
    <source>
        <strain evidence="1">CG17_big_fil_post_rev_8_21_14_2_50_48_46</strain>
    </source>
</reference>
<dbReference type="Proteomes" id="UP000231019">
    <property type="component" value="Unassembled WGS sequence"/>
</dbReference>
<evidence type="ECO:0000313" key="1">
    <source>
        <dbReference type="EMBL" id="PIW17867.1"/>
    </source>
</evidence>
<comment type="caution">
    <text evidence="1">The sequence shown here is derived from an EMBL/GenBank/DDBJ whole genome shotgun (WGS) entry which is preliminary data.</text>
</comment>
<protein>
    <submittedName>
        <fullName evidence="1">Uncharacterized protein</fullName>
    </submittedName>
</protein>